<dbReference type="PANTHER" id="PTHR47183:SF1">
    <property type="entry name" value="GLUCOSE-1-PHOSPHATE CYTIDYLYLTRANSFERASE"/>
    <property type="match status" value="1"/>
</dbReference>
<keyword evidence="2" id="KW-0808">Transferase</keyword>
<dbReference type="InterPro" id="IPR029044">
    <property type="entry name" value="Nucleotide-diphossugar_trans"/>
</dbReference>
<dbReference type="CDD" id="cd02524">
    <property type="entry name" value="G1P_cytidylyltransferase"/>
    <property type="match status" value="1"/>
</dbReference>
<evidence type="ECO:0000313" key="3">
    <source>
        <dbReference type="Proteomes" id="UP001201161"/>
    </source>
</evidence>
<dbReference type="Proteomes" id="UP001201161">
    <property type="component" value="Unassembled WGS sequence"/>
</dbReference>
<gene>
    <name evidence="2" type="primary">rfbF</name>
    <name evidence="2" type="ORF">L2K70_05255</name>
</gene>
<dbReference type="InterPro" id="IPR005835">
    <property type="entry name" value="NTP_transferase_dom"/>
</dbReference>
<dbReference type="InterPro" id="IPR013446">
    <property type="entry name" value="G1P_cyt_trans-like"/>
</dbReference>
<dbReference type="PANTHER" id="PTHR47183">
    <property type="entry name" value="GLUCOSE-1-PHOSPHATE CYTIDYLYLTRANSFERASE-RELATED"/>
    <property type="match status" value="1"/>
</dbReference>
<dbReference type="EC" id="2.7.7.33" evidence="2"/>
<name>A0ABS9H715_9ACTN</name>
<comment type="caution">
    <text evidence="2">The sequence shown here is derived from an EMBL/GenBank/DDBJ whole genome shotgun (WGS) entry which is preliminary data.</text>
</comment>
<accession>A0ABS9H715</accession>
<dbReference type="Pfam" id="PF00483">
    <property type="entry name" value="NTP_transferase"/>
    <property type="match status" value="1"/>
</dbReference>
<dbReference type="GO" id="GO:0047343">
    <property type="term" value="F:glucose-1-phosphate cytidylyltransferase activity"/>
    <property type="evidence" value="ECO:0007669"/>
    <property type="project" value="UniProtKB-EC"/>
</dbReference>
<protein>
    <submittedName>
        <fullName evidence="2">Glucose-1-phosphate cytidylyltransferase</fullName>
        <ecNumber evidence="2">2.7.7.33</ecNumber>
    </submittedName>
</protein>
<dbReference type="InterPro" id="IPR046981">
    <property type="entry name" value="G1P_cyt_trans"/>
</dbReference>
<feature type="domain" description="Nucleotidyl transferase" evidence="1">
    <location>
        <begin position="2"/>
        <end position="199"/>
    </location>
</feature>
<dbReference type="SUPFAM" id="SSF53448">
    <property type="entry name" value="Nucleotide-diphospho-sugar transferases"/>
    <property type="match status" value="1"/>
</dbReference>
<dbReference type="Gene3D" id="3.90.550.10">
    <property type="entry name" value="Spore Coat Polysaccharide Biosynthesis Protein SpsA, Chain A"/>
    <property type="match status" value="1"/>
</dbReference>
<dbReference type="NCBIfam" id="TIGR02623">
    <property type="entry name" value="G1P_cyt_trans"/>
    <property type="match status" value="1"/>
</dbReference>
<evidence type="ECO:0000259" key="1">
    <source>
        <dbReference type="Pfam" id="PF00483"/>
    </source>
</evidence>
<dbReference type="EMBL" id="JAKJHZ010000005">
    <property type="protein sequence ID" value="MCF6377002.1"/>
    <property type="molecule type" value="Genomic_DNA"/>
</dbReference>
<dbReference type="RefSeq" id="WP_236400037.1">
    <property type="nucleotide sequence ID" value="NZ_JAKJHZ010000005.1"/>
</dbReference>
<organism evidence="2 3">
    <name type="scientific">Nocardioides potassii</name>
    <dbReference type="NCBI Taxonomy" id="2911371"/>
    <lineage>
        <taxon>Bacteria</taxon>
        <taxon>Bacillati</taxon>
        <taxon>Actinomycetota</taxon>
        <taxon>Actinomycetes</taxon>
        <taxon>Propionibacteriales</taxon>
        <taxon>Nocardioidaceae</taxon>
        <taxon>Nocardioides</taxon>
    </lineage>
</organism>
<reference evidence="2 3" key="1">
    <citation type="submission" date="2022-01" db="EMBL/GenBank/DDBJ databases">
        <title>Nocardioides sp. nov., an actinomycete isolated from mining soil.</title>
        <authorList>
            <person name="Liu L."/>
        </authorList>
    </citation>
    <scope>NUCLEOTIDE SEQUENCE [LARGE SCALE GENOMIC DNA]</scope>
    <source>
        <strain evidence="2 3">KLBMP 9356</strain>
    </source>
</reference>
<sequence length="255" mass="28191">MKTVILAGGRGTRLAEETHAIPKPMVGIGERPILWHIMQHYAAHGYADFVVALGYKGFVIKEYFANQLMHSCDMSVDLSTGSVEYLSRSKVDWKVTLIDTGADSMTGGRIKRLSHILDERFLLTYGDGLSDVPIDAVVAHHESVGALATVTAVHPPPRFGSLGLADGLVEDFREKPRDSHDWINGGYFVVEPEVLDLIEGDATSFEAAPLTTLADQGRLGAYQHEGFWMPMDTVRERDELNRIWQSGQAPWVSAR</sequence>
<keyword evidence="3" id="KW-1185">Reference proteome</keyword>
<keyword evidence="2" id="KW-0548">Nucleotidyltransferase</keyword>
<proteinExistence type="predicted"/>
<evidence type="ECO:0000313" key="2">
    <source>
        <dbReference type="EMBL" id="MCF6377002.1"/>
    </source>
</evidence>